<evidence type="ECO:0000313" key="7">
    <source>
        <dbReference type="EMBL" id="PSL25495.1"/>
    </source>
</evidence>
<dbReference type="AlphaFoldDB" id="A0A2P8FV29"/>
<dbReference type="GO" id="GO:0009383">
    <property type="term" value="F:rRNA (cytosine-C5-)-methyltransferase activity"/>
    <property type="evidence" value="ECO:0007669"/>
    <property type="project" value="TreeGrafter"/>
</dbReference>
<dbReference type="InterPro" id="IPR001678">
    <property type="entry name" value="MeTrfase_RsmB-F_NOP2_dom"/>
</dbReference>
<comment type="similarity">
    <text evidence="5">Belongs to the class I-like SAM-binding methyltransferase superfamily. RsmB/NOP family.</text>
</comment>
<organism evidence="7 8">
    <name type="scientific">Chitinophaga ginsengisoli</name>
    <dbReference type="NCBI Taxonomy" id="363837"/>
    <lineage>
        <taxon>Bacteria</taxon>
        <taxon>Pseudomonadati</taxon>
        <taxon>Bacteroidota</taxon>
        <taxon>Chitinophagia</taxon>
        <taxon>Chitinophagales</taxon>
        <taxon>Chitinophagaceae</taxon>
        <taxon>Chitinophaga</taxon>
    </lineage>
</organism>
<dbReference type="GO" id="GO:0003723">
    <property type="term" value="F:RNA binding"/>
    <property type="evidence" value="ECO:0007669"/>
    <property type="project" value="UniProtKB-UniRule"/>
</dbReference>
<feature type="domain" description="SAM-dependent MTase RsmB/NOP-type" evidence="6">
    <location>
        <begin position="126"/>
        <end position="394"/>
    </location>
</feature>
<keyword evidence="4 5" id="KW-0694">RNA-binding</keyword>
<keyword evidence="1 5" id="KW-0489">Methyltransferase</keyword>
<sequence>MSRRINRYMIRWENYLAAAEKIIVAYDGSLPLHHFLKGFFKQHPYMGSRDRRQISQLVYQYYRLGHLWKGAKSTSERILLGAFLCEQEGNEILRFYHPELNDKITLPVDEKLSLLGHGAMTDVFPFTNELSEGIDSLAFNRSFFVQPHLFIRTRNNKQFSILRLLEKAATSFEVLGEDTIALPNSTKIDTIITDKSWYEIQDASSQKVGSLFNAQAGEQWWDSCAASGGKSILLLDKQPGVKLLASDIRISIIQNLHQRFKEAGIRHYESVVMDLTAPVTSSVIKDRRFDHIILDAPCSGSGTWGRTPESLSFFSEKQITEYQQLQKKIAANVVQLLKPGGTLIYITCSVFRKENEEVVKFLEEGSGLKIQEGGVIAGYEQRADSMFAVKMLKK</sequence>
<dbReference type="EMBL" id="PYGK01000013">
    <property type="protein sequence ID" value="PSL25495.1"/>
    <property type="molecule type" value="Genomic_DNA"/>
</dbReference>
<dbReference type="Proteomes" id="UP000240978">
    <property type="component" value="Unassembled WGS sequence"/>
</dbReference>
<dbReference type="InterPro" id="IPR029063">
    <property type="entry name" value="SAM-dependent_MTases_sf"/>
</dbReference>
<feature type="active site" description="Nucleophile" evidence="5">
    <location>
        <position position="348"/>
    </location>
</feature>
<keyword evidence="3 5" id="KW-0949">S-adenosyl-L-methionine</keyword>
<dbReference type="PROSITE" id="PS51686">
    <property type="entry name" value="SAM_MT_RSMB_NOP"/>
    <property type="match status" value="1"/>
</dbReference>
<evidence type="ECO:0000256" key="5">
    <source>
        <dbReference type="PROSITE-ProRule" id="PRU01023"/>
    </source>
</evidence>
<accession>A0A2P8FV29</accession>
<dbReference type="PANTHER" id="PTHR22807">
    <property type="entry name" value="NOP2 YEAST -RELATED NOL1/NOP2/FMU SUN DOMAIN-CONTAINING"/>
    <property type="match status" value="1"/>
</dbReference>
<dbReference type="InterPro" id="IPR049560">
    <property type="entry name" value="MeTrfase_RsmB-F_NOP2_cat"/>
</dbReference>
<proteinExistence type="inferred from homology"/>
<feature type="binding site" evidence="5">
    <location>
        <position position="295"/>
    </location>
    <ligand>
        <name>S-adenosyl-L-methionine</name>
        <dbReference type="ChEBI" id="CHEBI:59789"/>
    </ligand>
</feature>
<keyword evidence="8" id="KW-1185">Reference proteome</keyword>
<evidence type="ECO:0000256" key="1">
    <source>
        <dbReference type="ARBA" id="ARBA00022603"/>
    </source>
</evidence>
<keyword evidence="2 5" id="KW-0808">Transferase</keyword>
<comment type="caution">
    <text evidence="5">Lacks conserved residue(s) required for the propagation of feature annotation.</text>
</comment>
<comment type="caution">
    <text evidence="7">The sequence shown here is derived from an EMBL/GenBank/DDBJ whole genome shotgun (WGS) entry which is preliminary data.</text>
</comment>
<evidence type="ECO:0000259" key="6">
    <source>
        <dbReference type="PROSITE" id="PS51686"/>
    </source>
</evidence>
<feature type="binding site" evidence="5">
    <location>
        <position position="274"/>
    </location>
    <ligand>
        <name>S-adenosyl-L-methionine</name>
        <dbReference type="ChEBI" id="CHEBI:59789"/>
    </ligand>
</feature>
<feature type="binding site" evidence="5">
    <location>
        <position position="247"/>
    </location>
    <ligand>
        <name>S-adenosyl-L-methionine</name>
        <dbReference type="ChEBI" id="CHEBI:59789"/>
    </ligand>
</feature>
<dbReference type="GO" id="GO:0005829">
    <property type="term" value="C:cytosol"/>
    <property type="evidence" value="ECO:0007669"/>
    <property type="project" value="TreeGrafter"/>
</dbReference>
<evidence type="ECO:0000256" key="2">
    <source>
        <dbReference type="ARBA" id="ARBA00022679"/>
    </source>
</evidence>
<reference evidence="7 8" key="1">
    <citation type="submission" date="2018-03" db="EMBL/GenBank/DDBJ databases">
        <title>Genomic Encyclopedia of Archaeal and Bacterial Type Strains, Phase II (KMG-II): from individual species to whole genera.</title>
        <authorList>
            <person name="Goeker M."/>
        </authorList>
    </citation>
    <scope>NUCLEOTIDE SEQUENCE [LARGE SCALE GENOMIC DNA]</scope>
    <source>
        <strain evidence="7 8">DSM 18107</strain>
    </source>
</reference>
<dbReference type="CDD" id="cd02440">
    <property type="entry name" value="AdoMet_MTases"/>
    <property type="match status" value="1"/>
</dbReference>
<dbReference type="Gene3D" id="3.40.50.150">
    <property type="entry name" value="Vaccinia Virus protein VP39"/>
    <property type="match status" value="1"/>
</dbReference>
<protein>
    <submittedName>
        <fullName evidence="7">16S rRNA (Cytosine967-C5)-methyltransferase</fullName>
    </submittedName>
</protein>
<evidence type="ECO:0000256" key="4">
    <source>
        <dbReference type="ARBA" id="ARBA00022884"/>
    </source>
</evidence>
<gene>
    <name evidence="7" type="ORF">CLV42_113177</name>
</gene>
<evidence type="ECO:0000256" key="3">
    <source>
        <dbReference type="ARBA" id="ARBA00022691"/>
    </source>
</evidence>
<dbReference type="Pfam" id="PF01189">
    <property type="entry name" value="Methyltr_RsmB-F"/>
    <property type="match status" value="1"/>
</dbReference>
<dbReference type="PRINTS" id="PR02008">
    <property type="entry name" value="RCMTFAMILY"/>
</dbReference>
<evidence type="ECO:0000313" key="8">
    <source>
        <dbReference type="Proteomes" id="UP000240978"/>
    </source>
</evidence>
<name>A0A2P8FV29_9BACT</name>
<dbReference type="GO" id="GO:0070475">
    <property type="term" value="P:rRNA base methylation"/>
    <property type="evidence" value="ECO:0007669"/>
    <property type="project" value="TreeGrafter"/>
</dbReference>
<dbReference type="InterPro" id="IPR023267">
    <property type="entry name" value="RCMT"/>
</dbReference>
<dbReference type="SUPFAM" id="SSF53335">
    <property type="entry name" value="S-adenosyl-L-methionine-dependent methyltransferases"/>
    <property type="match status" value="1"/>
</dbReference>
<dbReference type="PANTHER" id="PTHR22807:SF61">
    <property type="entry name" value="NOL1_NOP2_SUN FAMILY PROTEIN _ ANTITERMINATION NUSB DOMAIN-CONTAINING PROTEIN"/>
    <property type="match status" value="1"/>
</dbReference>